<evidence type="ECO:0000313" key="2">
    <source>
        <dbReference type="EMBL" id="RVE62976.1"/>
    </source>
</evidence>
<keyword evidence="3" id="KW-1185">Reference proteome</keyword>
<feature type="chain" id="PRO_5018773686" evidence="1">
    <location>
        <begin position="20"/>
        <end position="215"/>
    </location>
</feature>
<reference evidence="2 3" key="1">
    <citation type="submission" date="2018-11" db="EMBL/GenBank/DDBJ databases">
        <authorList>
            <person name="Lopez-Roques C."/>
            <person name="Donnadieu C."/>
            <person name="Bouchez O."/>
            <person name="Klopp C."/>
            <person name="Cabau C."/>
            <person name="Zahm M."/>
        </authorList>
    </citation>
    <scope>NUCLEOTIDE SEQUENCE [LARGE SCALE GENOMIC DNA]</scope>
    <source>
        <strain evidence="2">RS831</strain>
        <tissue evidence="2">Whole body</tissue>
    </source>
</reference>
<proteinExistence type="predicted"/>
<dbReference type="OrthoDB" id="8546171at2759"/>
<gene>
    <name evidence="2" type="ORF">OJAV_G00162410</name>
</gene>
<dbReference type="Proteomes" id="UP000283210">
    <property type="component" value="Chromosome 16"/>
</dbReference>
<protein>
    <submittedName>
        <fullName evidence="2">Uncharacterized protein</fullName>
    </submittedName>
</protein>
<dbReference type="AlphaFoldDB" id="A0A3S2PK12"/>
<sequence length="215" mass="23484">MCVALVVLLSVSVLHSASAGGAYCSKTAAARAAALGLEYPGHHGAPDLSGPQMIYPRSFNYEVAAADPDWGFYQQAMGYYPGPHFREVKHVAPPAQGSSFGQPELTFWAPRGYSQPHAHVYSKQPLAVDEIGPIGYDMSLGGLGQPRSAGHAVDQSDFADAGFESEVVEPRGFRHLKKLRHLPAAWRFLRGPVQHVFRDFYSQPFVHGKAHVKRM</sequence>
<reference evidence="2 3" key="2">
    <citation type="submission" date="2019-01" db="EMBL/GenBank/DDBJ databases">
        <title>A chromosome length genome reference of the Java medaka (oryzias javanicus).</title>
        <authorList>
            <person name="Herpin A."/>
            <person name="Takehana Y."/>
            <person name="Naruse K."/>
            <person name="Ansai S."/>
            <person name="Kawaguchi M."/>
        </authorList>
    </citation>
    <scope>NUCLEOTIDE SEQUENCE [LARGE SCALE GENOMIC DNA]</scope>
    <source>
        <strain evidence="2">RS831</strain>
        <tissue evidence="2">Whole body</tissue>
    </source>
</reference>
<feature type="signal peptide" evidence="1">
    <location>
        <begin position="1"/>
        <end position="19"/>
    </location>
</feature>
<evidence type="ECO:0000256" key="1">
    <source>
        <dbReference type="SAM" id="SignalP"/>
    </source>
</evidence>
<name>A0A3S2PK12_ORYJA</name>
<dbReference type="EMBL" id="CM012452">
    <property type="protein sequence ID" value="RVE62976.1"/>
    <property type="molecule type" value="Genomic_DNA"/>
</dbReference>
<keyword evidence="1" id="KW-0732">Signal</keyword>
<accession>A0A3S2PK12</accession>
<evidence type="ECO:0000313" key="3">
    <source>
        <dbReference type="Proteomes" id="UP000283210"/>
    </source>
</evidence>
<organism evidence="2 3">
    <name type="scientific">Oryzias javanicus</name>
    <name type="common">Javanese ricefish</name>
    <name type="synonym">Aplocheilus javanicus</name>
    <dbReference type="NCBI Taxonomy" id="123683"/>
    <lineage>
        <taxon>Eukaryota</taxon>
        <taxon>Metazoa</taxon>
        <taxon>Chordata</taxon>
        <taxon>Craniata</taxon>
        <taxon>Vertebrata</taxon>
        <taxon>Euteleostomi</taxon>
        <taxon>Actinopterygii</taxon>
        <taxon>Neopterygii</taxon>
        <taxon>Teleostei</taxon>
        <taxon>Neoteleostei</taxon>
        <taxon>Acanthomorphata</taxon>
        <taxon>Ovalentaria</taxon>
        <taxon>Atherinomorphae</taxon>
        <taxon>Beloniformes</taxon>
        <taxon>Adrianichthyidae</taxon>
        <taxon>Oryziinae</taxon>
        <taxon>Oryzias</taxon>
    </lineage>
</organism>